<dbReference type="EMBL" id="VZUL01000002">
    <property type="protein sequence ID" value="KAB1086177.1"/>
    <property type="molecule type" value="Genomic_DNA"/>
</dbReference>
<gene>
    <name evidence="1" type="ORF">F4V91_06850</name>
</gene>
<accession>A0A6A1TTD5</accession>
<name>A0A6A1TTD5_NEOGA</name>
<evidence type="ECO:0000313" key="1">
    <source>
        <dbReference type="EMBL" id="KAB1086177.1"/>
    </source>
</evidence>
<comment type="caution">
    <text evidence="1">The sequence shown here is derived from an EMBL/GenBank/DDBJ whole genome shotgun (WGS) entry which is preliminary data.</text>
</comment>
<dbReference type="AlphaFoldDB" id="A0A6A1TTD5"/>
<sequence length="364" mass="41342">MKEVIQEIHKVEDRELRWLVRYEQLIAWHRSGGVQQAVAEYHAQIAKAEHLKAIAELRVAQIAIIETTISRFDGKAVRNAQIVQVAAQHRADAAERQAIQEACDEIIALEEIVPADDIDDILSQFSSALGIELPTDSDRTDICQLGYKSMADLKRELGPSLWSQCMVSHEKDQFQELAKTDRFAKLIQAYSTSVAHYHLMKECADEPLWISSFDHMIACRNRLYDAVATLRDHAVDLEAKQTSVRNDLKHSETDFYFKPTEPRYSTVGSLLQRPFSRIEKWTLDNFDVLDDSVYDWIDRNKDKPEWADDVLDGATLDSAWKAVTDQFDAGRTLEQLGWSPPSDEPPDPPHGVTSIAEVIRRAAA</sequence>
<proteinExistence type="predicted"/>
<evidence type="ECO:0000313" key="2">
    <source>
        <dbReference type="Proteomes" id="UP000386575"/>
    </source>
</evidence>
<organism evidence="1 2">
    <name type="scientific">Neorhizobium galegae</name>
    <name type="common">Rhizobium galegae</name>
    <dbReference type="NCBI Taxonomy" id="399"/>
    <lineage>
        <taxon>Bacteria</taxon>
        <taxon>Pseudomonadati</taxon>
        <taxon>Pseudomonadota</taxon>
        <taxon>Alphaproteobacteria</taxon>
        <taxon>Hyphomicrobiales</taxon>
        <taxon>Rhizobiaceae</taxon>
        <taxon>Rhizobium/Agrobacterium group</taxon>
        <taxon>Neorhizobium</taxon>
    </lineage>
</organism>
<reference evidence="1 2" key="1">
    <citation type="submission" date="2019-09" db="EMBL/GenBank/DDBJ databases">
        <title>Genome sequencing of Ng87 strain.</title>
        <authorList>
            <person name="Karasev E.S."/>
            <person name="Andronov E."/>
        </authorList>
    </citation>
    <scope>NUCLEOTIDE SEQUENCE [LARGE SCALE GENOMIC DNA]</scope>
    <source>
        <strain evidence="1 2">Ng87</strain>
    </source>
</reference>
<protein>
    <submittedName>
        <fullName evidence="1">Uncharacterized protein</fullName>
    </submittedName>
</protein>
<dbReference type="Proteomes" id="UP000386575">
    <property type="component" value="Unassembled WGS sequence"/>
</dbReference>
<dbReference type="RefSeq" id="WP_151041696.1">
    <property type="nucleotide sequence ID" value="NZ_VZUL01000002.1"/>
</dbReference>